<proteinExistence type="predicted"/>
<gene>
    <name evidence="1" type="ORF">BACCIP111895_00130</name>
</gene>
<evidence type="ECO:0000313" key="1">
    <source>
        <dbReference type="EMBL" id="CAH2712997.1"/>
    </source>
</evidence>
<organism evidence="1 2">
    <name type="scientific">Neobacillus rhizosphaerae</name>
    <dbReference type="NCBI Taxonomy" id="2880965"/>
    <lineage>
        <taxon>Bacteria</taxon>
        <taxon>Bacillati</taxon>
        <taxon>Bacillota</taxon>
        <taxon>Bacilli</taxon>
        <taxon>Bacillales</taxon>
        <taxon>Bacillaceae</taxon>
        <taxon>Neobacillus</taxon>
    </lineage>
</organism>
<sequence length="92" mass="10171">MEVIGKGVFRKESLENQLKEVAACVLRAPKEDLEIAGSRVFFRDDPSIGLHFKDIAYGYKYPNGNALSLAAGVSLHNLPLTPELIWKAKEAN</sequence>
<comment type="caution">
    <text evidence="1">The sequence shown here is derived from an EMBL/GenBank/DDBJ whole genome shotgun (WGS) entry which is preliminary data.</text>
</comment>
<name>A0ABN8KIZ8_9BACI</name>
<dbReference type="InterPro" id="IPR037165">
    <property type="entry name" value="AldOxase/xan_DH_Mopterin-bd_sf"/>
</dbReference>
<dbReference type="Proteomes" id="UP000838308">
    <property type="component" value="Unassembled WGS sequence"/>
</dbReference>
<dbReference type="SUPFAM" id="SSF56003">
    <property type="entry name" value="Molybdenum cofactor-binding domain"/>
    <property type="match status" value="1"/>
</dbReference>
<dbReference type="Gene3D" id="3.30.365.10">
    <property type="entry name" value="Aldehyde oxidase/xanthine dehydrogenase, molybdopterin binding domain"/>
    <property type="match status" value="1"/>
</dbReference>
<keyword evidence="2" id="KW-1185">Reference proteome</keyword>
<dbReference type="EMBL" id="CALBWS010000001">
    <property type="protein sequence ID" value="CAH2712997.1"/>
    <property type="molecule type" value="Genomic_DNA"/>
</dbReference>
<accession>A0ABN8KIZ8</accession>
<reference evidence="1" key="1">
    <citation type="submission" date="2022-04" db="EMBL/GenBank/DDBJ databases">
        <authorList>
            <person name="Criscuolo A."/>
        </authorList>
    </citation>
    <scope>NUCLEOTIDE SEQUENCE</scope>
    <source>
        <strain evidence="1">CIP111895</strain>
    </source>
</reference>
<protein>
    <submittedName>
        <fullName evidence="1">Uncharacterized protein</fullName>
    </submittedName>
</protein>
<evidence type="ECO:0000313" key="2">
    <source>
        <dbReference type="Proteomes" id="UP000838308"/>
    </source>
</evidence>